<dbReference type="PANTHER" id="PTHR43566">
    <property type="entry name" value="CONSERVED PROTEIN"/>
    <property type="match status" value="1"/>
</dbReference>
<dbReference type="Pfam" id="PF13635">
    <property type="entry name" value="DUF4143"/>
    <property type="match status" value="1"/>
</dbReference>
<name>A0ABN6PLR3_9BURK</name>
<keyword evidence="4" id="KW-1185">Reference proteome</keyword>
<dbReference type="PANTHER" id="PTHR43566:SF2">
    <property type="entry name" value="DUF4143 DOMAIN-CONTAINING PROTEIN"/>
    <property type="match status" value="1"/>
</dbReference>
<accession>A0ABN6PLR3</accession>
<dbReference type="SUPFAM" id="SSF52540">
    <property type="entry name" value="P-loop containing nucleoside triphosphate hydrolases"/>
    <property type="match status" value="1"/>
</dbReference>
<feature type="domain" description="AAA" evidence="1">
    <location>
        <begin position="43"/>
        <end position="160"/>
    </location>
</feature>
<evidence type="ECO:0000259" key="2">
    <source>
        <dbReference type="Pfam" id="PF13635"/>
    </source>
</evidence>
<evidence type="ECO:0008006" key="5">
    <source>
        <dbReference type="Google" id="ProtNLM"/>
    </source>
</evidence>
<dbReference type="Pfam" id="PF13173">
    <property type="entry name" value="AAA_14"/>
    <property type="match status" value="1"/>
</dbReference>
<organism evidence="3 4">
    <name type="scientific">Sphaerotilus microaerophilus</name>
    <dbReference type="NCBI Taxonomy" id="2914710"/>
    <lineage>
        <taxon>Bacteria</taxon>
        <taxon>Pseudomonadati</taxon>
        <taxon>Pseudomonadota</taxon>
        <taxon>Betaproteobacteria</taxon>
        <taxon>Burkholderiales</taxon>
        <taxon>Sphaerotilaceae</taxon>
        <taxon>Sphaerotilus</taxon>
    </lineage>
</organism>
<evidence type="ECO:0000313" key="3">
    <source>
        <dbReference type="EMBL" id="BDI04972.1"/>
    </source>
</evidence>
<dbReference type="Proteomes" id="UP001057498">
    <property type="component" value="Chromosome"/>
</dbReference>
<dbReference type="InterPro" id="IPR027417">
    <property type="entry name" value="P-loop_NTPase"/>
</dbReference>
<feature type="domain" description="DUF4143" evidence="2">
    <location>
        <begin position="225"/>
        <end position="385"/>
    </location>
</feature>
<dbReference type="InterPro" id="IPR025420">
    <property type="entry name" value="DUF4143"/>
</dbReference>
<reference evidence="3" key="1">
    <citation type="submission" date="2022-04" db="EMBL/GenBank/DDBJ databases">
        <title>Whole genome sequence of Sphaerotilus sp. FB-5.</title>
        <authorList>
            <person name="Takeda M."/>
            <person name="Narihara S."/>
            <person name="Akimoto M."/>
            <person name="Akimoto R."/>
            <person name="Nishiyashiki S."/>
            <person name="Murakami T."/>
        </authorList>
    </citation>
    <scope>NUCLEOTIDE SEQUENCE</scope>
    <source>
        <strain evidence="3">FB-5</strain>
    </source>
</reference>
<evidence type="ECO:0000313" key="4">
    <source>
        <dbReference type="Proteomes" id="UP001057498"/>
    </source>
</evidence>
<evidence type="ECO:0000259" key="1">
    <source>
        <dbReference type="Pfam" id="PF13173"/>
    </source>
</evidence>
<dbReference type="InterPro" id="IPR041682">
    <property type="entry name" value="AAA_14"/>
</dbReference>
<gene>
    <name evidence="3" type="ORF">CATMQ487_19420</name>
</gene>
<protein>
    <recommendedName>
        <fullName evidence="5">ATPase</fullName>
    </recommendedName>
</protein>
<sequence>MIFSHVLVEYLILIPLRATPAPIPIPMLNRHIAPRLDEALADTPVVLLNGARQTGKSTLVQDHAARRGMRYLTLDDAAVLAAARSDAAGFVQGLAGPVVIDEVQRAPDLFVPIKVAVDQRREPGRFLLTGSANVLLLPRLAESLAGRMQILPLWPLSAAERQAQPDLNRVDWLADGGPQPLGQLSATREELVDMLVRGGFPEAAQRATAARRRAWFDAYLQAVMQRDVQELARIEQLHELPNLLKLLATRSGGLLNFAELSRAGGLQQSTLKRYFTLLETLFLVHRLQPWERNASKRLVKAPKLYIPDSGLLAHLAGQDDTSLAAAPGLPGALVESWVLGELLRHLAFSDRGLTLWHYRTQAGQEVDFVLESRQGELTGIEVKASATLGANDFKGLRHLQETEPERFRLGYVLYAGQEVLPFGAGLWAVPLAMWWVALAESGRA</sequence>
<proteinExistence type="predicted"/>
<dbReference type="EMBL" id="AP025730">
    <property type="protein sequence ID" value="BDI04972.1"/>
    <property type="molecule type" value="Genomic_DNA"/>
</dbReference>